<dbReference type="EMBL" id="JAAIUW010000006">
    <property type="protein sequence ID" value="KAF7828068.1"/>
    <property type="molecule type" value="Genomic_DNA"/>
</dbReference>
<evidence type="ECO:0000256" key="1">
    <source>
        <dbReference type="ARBA" id="ARBA00004370"/>
    </source>
</evidence>
<reference evidence="7" key="1">
    <citation type="submission" date="2020-09" db="EMBL/GenBank/DDBJ databases">
        <title>Genome-Enabled Discovery of Anthraquinone Biosynthesis in Senna tora.</title>
        <authorList>
            <person name="Kang S.-H."/>
            <person name="Pandey R.P."/>
            <person name="Lee C.-M."/>
            <person name="Sim J.-S."/>
            <person name="Jeong J.-T."/>
            <person name="Choi B.-S."/>
            <person name="Jung M."/>
            <person name="Ginzburg D."/>
            <person name="Zhao K."/>
            <person name="Won S.Y."/>
            <person name="Oh T.-J."/>
            <person name="Yu Y."/>
            <person name="Kim N.-H."/>
            <person name="Lee O.R."/>
            <person name="Lee T.-H."/>
            <person name="Bashyal P."/>
            <person name="Kim T.-S."/>
            <person name="Lee W.-H."/>
            <person name="Kawkins C."/>
            <person name="Kim C.-K."/>
            <person name="Kim J.S."/>
            <person name="Ahn B.O."/>
            <person name="Rhee S.Y."/>
            <person name="Sohng J.K."/>
        </authorList>
    </citation>
    <scope>NUCLEOTIDE SEQUENCE</scope>
    <source>
        <tissue evidence="7">Leaf</tissue>
    </source>
</reference>
<keyword evidence="5" id="KW-0472">Membrane</keyword>
<keyword evidence="8" id="KW-1185">Reference proteome</keyword>
<organism evidence="7 8">
    <name type="scientific">Senna tora</name>
    <dbReference type="NCBI Taxonomy" id="362788"/>
    <lineage>
        <taxon>Eukaryota</taxon>
        <taxon>Viridiplantae</taxon>
        <taxon>Streptophyta</taxon>
        <taxon>Embryophyta</taxon>
        <taxon>Tracheophyta</taxon>
        <taxon>Spermatophyta</taxon>
        <taxon>Magnoliopsida</taxon>
        <taxon>eudicotyledons</taxon>
        <taxon>Gunneridae</taxon>
        <taxon>Pentapetalae</taxon>
        <taxon>rosids</taxon>
        <taxon>fabids</taxon>
        <taxon>Fabales</taxon>
        <taxon>Fabaceae</taxon>
        <taxon>Caesalpinioideae</taxon>
        <taxon>Cassia clade</taxon>
        <taxon>Senna</taxon>
    </lineage>
</organism>
<keyword evidence="5" id="KW-0812">Transmembrane</keyword>
<dbReference type="GO" id="GO:0016717">
    <property type="term" value="F:oxidoreductase activity, acting on paired donors, with oxidation of a pair of donors resulting in the reduction of molecular oxygen to two molecules of water"/>
    <property type="evidence" value="ECO:0007669"/>
    <property type="project" value="TreeGrafter"/>
</dbReference>
<dbReference type="InterPro" id="IPR036400">
    <property type="entry name" value="Cyt_B5-like_heme/steroid_sf"/>
</dbReference>
<feature type="transmembrane region" description="Helical" evidence="5">
    <location>
        <begin position="176"/>
        <end position="195"/>
    </location>
</feature>
<evidence type="ECO:0000256" key="3">
    <source>
        <dbReference type="ARBA" id="ARBA00023002"/>
    </source>
</evidence>
<dbReference type="CDD" id="cd03506">
    <property type="entry name" value="Delta6-FADS-like"/>
    <property type="match status" value="1"/>
</dbReference>
<dbReference type="PROSITE" id="PS50255">
    <property type="entry name" value="CYTOCHROME_B5_2"/>
    <property type="match status" value="1"/>
</dbReference>
<sequence length="444" mass="50883">MDSQKKKYITSDELATHTHPHDLWISIHGAIYDVTHWAHIHPGGATPLLTFAGQDVTDVFTAFHPGETASPHLHRLLTGHHLQNPTVSAVSQDYRTLSSHFSQLGLFHSKGHVALLTLTSIALLLLAVFYGVLRCSSAWAHMGSAVLLGLLWMQSSYVGHDSGHYQVMKNRNLNQFAQILCGNCLTGISIAWWKWTHNAHHLSCNSLDHDPDLQHMPVFAVSPVFFNSITSSFYGKKLNFDPISRFLISHQHLTFYPVMCFARINLFVQTIHLLVFSNRKVQNRGMNIAGVVVFWVWFSALVRWVPNWWERVMFVMVSFGVTSIQHVQFCLNHFGGEVYVGSPRGNEWCEKQSSGSLDIECWVWMDWFFGGLQFQIEHHLFPRIPRCQLRRIAPMVKGFCEKHGLGYRRLSFWEANVWTVRTLRNAAMEARKRNLLWEALNTHG</sequence>
<dbReference type="GO" id="GO:0016020">
    <property type="term" value="C:membrane"/>
    <property type="evidence" value="ECO:0007669"/>
    <property type="project" value="UniProtKB-SubCell"/>
</dbReference>
<dbReference type="SMART" id="SM01117">
    <property type="entry name" value="Cyt-b5"/>
    <property type="match status" value="1"/>
</dbReference>
<feature type="transmembrane region" description="Helical" evidence="5">
    <location>
        <begin position="255"/>
        <end position="276"/>
    </location>
</feature>
<evidence type="ECO:0000259" key="6">
    <source>
        <dbReference type="PROSITE" id="PS50255"/>
    </source>
</evidence>
<dbReference type="InterPro" id="IPR012171">
    <property type="entry name" value="Fatty_acid_desaturase"/>
</dbReference>
<dbReference type="Gene3D" id="3.10.120.10">
    <property type="entry name" value="Cytochrome b5-like heme/steroid binding domain"/>
    <property type="match status" value="1"/>
</dbReference>
<dbReference type="SUPFAM" id="SSF55856">
    <property type="entry name" value="Cytochrome b5-like heme/steroid binding domain"/>
    <property type="match status" value="1"/>
</dbReference>
<keyword evidence="5" id="KW-1133">Transmembrane helix</keyword>
<evidence type="ECO:0000256" key="5">
    <source>
        <dbReference type="SAM" id="Phobius"/>
    </source>
</evidence>
<accession>A0A834TU10</accession>
<dbReference type="GO" id="GO:0006629">
    <property type="term" value="P:lipid metabolic process"/>
    <property type="evidence" value="ECO:0007669"/>
    <property type="project" value="UniProtKB-KW"/>
</dbReference>
<comment type="subcellular location">
    <subcellularLocation>
        <location evidence="1">Membrane</location>
    </subcellularLocation>
</comment>
<keyword evidence="3" id="KW-0560">Oxidoreductase</keyword>
<evidence type="ECO:0000313" key="8">
    <source>
        <dbReference type="Proteomes" id="UP000634136"/>
    </source>
</evidence>
<comment type="caution">
    <text evidence="7">The sequence shown here is derived from an EMBL/GenBank/DDBJ whole genome shotgun (WGS) entry which is preliminary data.</text>
</comment>
<dbReference type="OrthoDB" id="260091at2759"/>
<evidence type="ECO:0000313" key="7">
    <source>
        <dbReference type="EMBL" id="KAF7828068.1"/>
    </source>
</evidence>
<dbReference type="PANTHER" id="PTHR19353:SF28">
    <property type="entry name" value="DELTA(8)-FATTY-ACID DESATURASE 2"/>
    <property type="match status" value="1"/>
</dbReference>
<proteinExistence type="inferred from homology"/>
<comment type="similarity">
    <text evidence="2">Belongs to the fatty acid desaturase type 1 family.</text>
</comment>
<dbReference type="Pfam" id="PF00173">
    <property type="entry name" value="Cyt-b5"/>
    <property type="match status" value="1"/>
</dbReference>
<dbReference type="InterPro" id="IPR005804">
    <property type="entry name" value="FA_desaturase_dom"/>
</dbReference>
<dbReference type="InterPro" id="IPR001199">
    <property type="entry name" value="Cyt_B5-like_heme/steroid-bd"/>
</dbReference>
<dbReference type="PANTHER" id="PTHR19353">
    <property type="entry name" value="FATTY ACID DESATURASE 2"/>
    <property type="match status" value="1"/>
</dbReference>
<protein>
    <submittedName>
        <fullName evidence="7">Delta(8)-fatty-acid desaturase 2-like</fullName>
    </submittedName>
</protein>
<feature type="transmembrane region" description="Helical" evidence="5">
    <location>
        <begin position="113"/>
        <end position="132"/>
    </location>
</feature>
<dbReference type="Proteomes" id="UP000634136">
    <property type="component" value="Unassembled WGS sequence"/>
</dbReference>
<evidence type="ECO:0000256" key="4">
    <source>
        <dbReference type="ARBA" id="ARBA00023098"/>
    </source>
</evidence>
<name>A0A834TU10_9FABA</name>
<keyword evidence="4" id="KW-0443">Lipid metabolism</keyword>
<dbReference type="PIRSF" id="PIRSF015921">
    <property type="entry name" value="FA_sphinglp_des"/>
    <property type="match status" value="1"/>
</dbReference>
<feature type="transmembrane region" description="Helical" evidence="5">
    <location>
        <begin position="288"/>
        <end position="306"/>
    </location>
</feature>
<gene>
    <name evidence="7" type="ORF">G2W53_019232</name>
</gene>
<feature type="transmembrane region" description="Helical" evidence="5">
    <location>
        <begin position="138"/>
        <end position="155"/>
    </location>
</feature>
<evidence type="ECO:0000256" key="2">
    <source>
        <dbReference type="ARBA" id="ARBA00009295"/>
    </source>
</evidence>
<feature type="domain" description="Cytochrome b5 heme-binding" evidence="6">
    <location>
        <begin position="6"/>
        <end position="82"/>
    </location>
</feature>
<dbReference type="AlphaFoldDB" id="A0A834TU10"/>
<dbReference type="Pfam" id="PF00487">
    <property type="entry name" value="FA_desaturase"/>
    <property type="match status" value="1"/>
</dbReference>